<proteinExistence type="predicted"/>
<gene>
    <name evidence="2" type="ORF">MF672_038720</name>
</gene>
<feature type="transmembrane region" description="Helical" evidence="1">
    <location>
        <begin position="6"/>
        <end position="25"/>
    </location>
</feature>
<keyword evidence="1" id="KW-0812">Transmembrane</keyword>
<comment type="caution">
    <text evidence="2">The sequence shown here is derived from an EMBL/GenBank/DDBJ whole genome shotgun (WGS) entry which is preliminary data.</text>
</comment>
<evidence type="ECO:0000313" key="2">
    <source>
        <dbReference type="EMBL" id="MCK2219688.1"/>
    </source>
</evidence>
<dbReference type="Proteomes" id="UP001317259">
    <property type="component" value="Unassembled WGS sequence"/>
</dbReference>
<evidence type="ECO:0000313" key="3">
    <source>
        <dbReference type="Proteomes" id="UP001317259"/>
    </source>
</evidence>
<sequence>MEWAQLPIVQLGALGVLLGVLWMVFRGHLVPRATLDDVRADRDARVAEASADADEWRQLYISECQAHELTRKAYATERGAALAASNEGAQIAAALLQEIRARQIGAGS</sequence>
<accession>A0ABT0G6F9</accession>
<keyword evidence="3" id="KW-1185">Reference proteome</keyword>
<evidence type="ECO:0000256" key="1">
    <source>
        <dbReference type="SAM" id="Phobius"/>
    </source>
</evidence>
<dbReference type="RefSeq" id="WP_242375211.1">
    <property type="nucleotide sequence ID" value="NZ_JAKRKC020000002.1"/>
</dbReference>
<name>A0ABT0G6F9_9ACTN</name>
<keyword evidence="1" id="KW-1133">Transmembrane helix</keyword>
<dbReference type="EMBL" id="JAKRKC020000002">
    <property type="protein sequence ID" value="MCK2219688.1"/>
    <property type="molecule type" value="Genomic_DNA"/>
</dbReference>
<reference evidence="2 3" key="1">
    <citation type="submission" date="2022-04" db="EMBL/GenBank/DDBJ databases">
        <title>Genome draft of Actinomadura sp. ATCC 31491.</title>
        <authorList>
            <person name="Shi X."/>
            <person name="Du Y."/>
        </authorList>
    </citation>
    <scope>NUCLEOTIDE SEQUENCE [LARGE SCALE GENOMIC DNA]</scope>
    <source>
        <strain evidence="2 3">ATCC 31491</strain>
    </source>
</reference>
<protein>
    <submittedName>
        <fullName evidence="2">Uncharacterized protein</fullName>
    </submittedName>
</protein>
<organism evidence="2 3">
    <name type="scientific">Actinomadura luzonensis</name>
    <dbReference type="NCBI Taxonomy" id="2805427"/>
    <lineage>
        <taxon>Bacteria</taxon>
        <taxon>Bacillati</taxon>
        <taxon>Actinomycetota</taxon>
        <taxon>Actinomycetes</taxon>
        <taxon>Streptosporangiales</taxon>
        <taxon>Thermomonosporaceae</taxon>
        <taxon>Actinomadura</taxon>
    </lineage>
</organism>
<keyword evidence="1" id="KW-0472">Membrane</keyword>